<reference evidence="1" key="2">
    <citation type="submission" date="2023-06" db="EMBL/GenBank/DDBJ databases">
        <authorList>
            <consortium name="Lawrence Berkeley National Laboratory"/>
            <person name="Mondo S.J."/>
            <person name="Hensen N."/>
            <person name="Bonometti L."/>
            <person name="Westerberg I."/>
            <person name="Brannstrom I.O."/>
            <person name="Guillou S."/>
            <person name="Cros-Aarteil S."/>
            <person name="Calhoun S."/>
            <person name="Haridas S."/>
            <person name="Kuo A."/>
            <person name="Pangilinan J."/>
            <person name="Riley R."/>
            <person name="Labutti K."/>
            <person name="Andreopoulos B."/>
            <person name="Lipzen A."/>
            <person name="Chen C."/>
            <person name="Yanf M."/>
            <person name="Daum C."/>
            <person name="Ng V."/>
            <person name="Clum A."/>
            <person name="Steindorff A."/>
            <person name="Ohm R."/>
            <person name="Martin F."/>
            <person name="Silar P."/>
            <person name="Natvig D."/>
            <person name="Lalanne C."/>
            <person name="Gautier V."/>
            <person name="Ament-Velasquez S.L."/>
            <person name="Kruys A."/>
            <person name="Hutchinson M.I."/>
            <person name="Powell A.J."/>
            <person name="Barry K."/>
            <person name="Miller A.N."/>
            <person name="Grigoriev I.V."/>
            <person name="Debuchy R."/>
            <person name="Gladieux P."/>
            <person name="Thoren M.H."/>
            <person name="Johannesson H."/>
        </authorList>
    </citation>
    <scope>NUCLEOTIDE SEQUENCE</scope>
    <source>
        <strain evidence="1">CBS 626.80</strain>
    </source>
</reference>
<gene>
    <name evidence="1" type="ORF">QBC32DRAFT_209108</name>
</gene>
<dbReference type="EMBL" id="MU859098">
    <property type="protein sequence ID" value="KAK3953882.1"/>
    <property type="molecule type" value="Genomic_DNA"/>
</dbReference>
<accession>A0AAN6SGW1</accession>
<evidence type="ECO:0000313" key="2">
    <source>
        <dbReference type="Proteomes" id="UP001303222"/>
    </source>
</evidence>
<reference evidence="1" key="1">
    <citation type="journal article" date="2023" name="Mol. Phylogenet. Evol.">
        <title>Genome-scale phylogeny and comparative genomics of the fungal order Sordariales.</title>
        <authorList>
            <person name="Hensen N."/>
            <person name="Bonometti L."/>
            <person name="Westerberg I."/>
            <person name="Brannstrom I.O."/>
            <person name="Guillou S."/>
            <person name="Cros-Aarteil S."/>
            <person name="Calhoun S."/>
            <person name="Haridas S."/>
            <person name="Kuo A."/>
            <person name="Mondo S."/>
            <person name="Pangilinan J."/>
            <person name="Riley R."/>
            <person name="LaButti K."/>
            <person name="Andreopoulos B."/>
            <person name="Lipzen A."/>
            <person name="Chen C."/>
            <person name="Yan M."/>
            <person name="Daum C."/>
            <person name="Ng V."/>
            <person name="Clum A."/>
            <person name="Steindorff A."/>
            <person name="Ohm R.A."/>
            <person name="Martin F."/>
            <person name="Silar P."/>
            <person name="Natvig D.O."/>
            <person name="Lalanne C."/>
            <person name="Gautier V."/>
            <person name="Ament-Velasquez S.L."/>
            <person name="Kruys A."/>
            <person name="Hutchinson M.I."/>
            <person name="Powell A.J."/>
            <person name="Barry K."/>
            <person name="Miller A.N."/>
            <person name="Grigoriev I.V."/>
            <person name="Debuchy R."/>
            <person name="Gladieux P."/>
            <person name="Hiltunen Thoren M."/>
            <person name="Johannesson H."/>
        </authorList>
    </citation>
    <scope>NUCLEOTIDE SEQUENCE</scope>
    <source>
        <strain evidence="1">CBS 626.80</strain>
    </source>
</reference>
<name>A0AAN6SGW1_9PEZI</name>
<dbReference type="AlphaFoldDB" id="A0AAN6SGW1"/>
<sequence length="77" mass="9100">MCFFIHETHTICGHRTSLEWLCKAGYTKKFKHQYSFKPAQKKQLGICPRAKKDKKKIEFGFCPRCVEHREALEKARA</sequence>
<evidence type="ECO:0000313" key="1">
    <source>
        <dbReference type="EMBL" id="KAK3953882.1"/>
    </source>
</evidence>
<comment type="caution">
    <text evidence="1">The sequence shown here is derived from an EMBL/GenBank/DDBJ whole genome shotgun (WGS) entry which is preliminary data.</text>
</comment>
<dbReference type="Proteomes" id="UP001303222">
    <property type="component" value="Unassembled WGS sequence"/>
</dbReference>
<protein>
    <submittedName>
        <fullName evidence="1">Uncharacterized protein</fullName>
    </submittedName>
</protein>
<keyword evidence="2" id="KW-1185">Reference proteome</keyword>
<proteinExistence type="predicted"/>
<organism evidence="1 2">
    <name type="scientific">Pseudoneurospora amorphoporcata</name>
    <dbReference type="NCBI Taxonomy" id="241081"/>
    <lineage>
        <taxon>Eukaryota</taxon>
        <taxon>Fungi</taxon>
        <taxon>Dikarya</taxon>
        <taxon>Ascomycota</taxon>
        <taxon>Pezizomycotina</taxon>
        <taxon>Sordariomycetes</taxon>
        <taxon>Sordariomycetidae</taxon>
        <taxon>Sordariales</taxon>
        <taxon>Sordariaceae</taxon>
        <taxon>Pseudoneurospora</taxon>
    </lineage>
</organism>